<dbReference type="EMBL" id="LN999010">
    <property type="protein sequence ID" value="CUX76942.1"/>
    <property type="molecule type" value="Genomic_DNA"/>
</dbReference>
<dbReference type="InterPro" id="IPR022620">
    <property type="entry name" value="DUF2666"/>
</dbReference>
<dbReference type="Pfam" id="PF10869">
    <property type="entry name" value="DUF2666"/>
    <property type="match status" value="2"/>
</dbReference>
<reference evidence="3" key="1">
    <citation type="submission" date="2016-01" db="EMBL/GenBank/DDBJ databases">
        <authorList>
            <person name="Vorgias C.E."/>
        </authorList>
    </citation>
    <scope>NUCLEOTIDE SEQUENCE [LARGE SCALE GENOMIC DNA]</scope>
</reference>
<proteinExistence type="predicted"/>
<dbReference type="RefSeq" id="WP_394326725.1">
    <property type="nucleotide sequence ID" value="NZ_CP015193.1"/>
</dbReference>
<dbReference type="STRING" id="54262.CHITON_0163"/>
<dbReference type="AlphaFoldDB" id="A0A160VQE0"/>
<dbReference type="Proteomes" id="UP000093069">
    <property type="component" value="Chromosome I"/>
</dbReference>
<accession>A0A160VQE0</accession>
<gene>
    <name evidence="2" type="ORF">CHITON_0163</name>
</gene>
<feature type="domain" description="DUF2666" evidence="1">
    <location>
        <begin position="132"/>
        <end position="249"/>
    </location>
</feature>
<feature type="domain" description="DUF2666" evidence="1">
    <location>
        <begin position="3"/>
        <end position="109"/>
    </location>
</feature>
<protein>
    <submittedName>
        <fullName evidence="2">Uncharacterized protein MJ0596</fullName>
    </submittedName>
</protein>
<evidence type="ECO:0000313" key="2">
    <source>
        <dbReference type="EMBL" id="CUX76942.1"/>
    </source>
</evidence>
<evidence type="ECO:0000259" key="1">
    <source>
        <dbReference type="Pfam" id="PF10869"/>
    </source>
</evidence>
<dbReference type="GeneID" id="33321075"/>
<sequence length="250" mass="28713">MEVVEFTMKHKGFAVGESVNELTDENVARFLARVSNTVLTKFPEYLEEKIDVKGLLTLIPSGSLEEKLKFLRSPGTSRKIGNYVREDDKKLKKLLVEVAKAVLTREALKDELPVEFPGGRIEELKTKPRYREEHVNFTAKYGRWIVVKRLIIDEKTPMLDIARLLASINETAVNKIQEFVRIDMSGIEEHFSEFKKVRKGEDIAKLVEKFREFKGSDLEVRYAVNVMLSKLNLTIDPPAKNLEKYLEKAG</sequence>
<dbReference type="KEGG" id="tch:CHITON_0163"/>
<organism evidence="2 3">
    <name type="scientific">Thermococcus chitonophagus</name>
    <dbReference type="NCBI Taxonomy" id="54262"/>
    <lineage>
        <taxon>Archaea</taxon>
        <taxon>Methanobacteriati</taxon>
        <taxon>Methanobacteriota</taxon>
        <taxon>Thermococci</taxon>
        <taxon>Thermococcales</taxon>
        <taxon>Thermococcaceae</taxon>
        <taxon>Thermococcus</taxon>
    </lineage>
</organism>
<name>A0A160VQE0_9EURY</name>
<evidence type="ECO:0000313" key="3">
    <source>
        <dbReference type="Proteomes" id="UP000093069"/>
    </source>
</evidence>